<evidence type="ECO:0000256" key="1">
    <source>
        <dbReference type="ARBA" id="ARBA00000632"/>
    </source>
</evidence>
<dbReference type="InterPro" id="IPR023346">
    <property type="entry name" value="Lysozyme-like_dom_sf"/>
</dbReference>
<reference evidence="8" key="3">
    <citation type="submission" date="2025-08" db="UniProtKB">
        <authorList>
            <consortium name="Ensembl"/>
        </authorList>
    </citation>
    <scope>IDENTIFICATION</scope>
</reference>
<dbReference type="HOGENOM" id="CLU_1447164_0_0_1"/>
<reference evidence="9" key="1">
    <citation type="journal article" date="2002" name="Science">
        <title>The draft genome of Ciona intestinalis: insights into chordate and vertebrate origins.</title>
        <authorList>
            <person name="Dehal P."/>
            <person name="Satou Y."/>
            <person name="Campbell R.K."/>
            <person name="Chapman J."/>
            <person name="Degnan B."/>
            <person name="De Tomaso A."/>
            <person name="Davidson B."/>
            <person name="Di Gregorio A."/>
            <person name="Gelpke M."/>
            <person name="Goodstein D.M."/>
            <person name="Harafuji N."/>
            <person name="Hastings K.E."/>
            <person name="Ho I."/>
            <person name="Hotta K."/>
            <person name="Huang W."/>
            <person name="Kawashima T."/>
            <person name="Lemaire P."/>
            <person name="Martinez D."/>
            <person name="Meinertzhagen I.A."/>
            <person name="Necula S."/>
            <person name="Nonaka M."/>
            <person name="Putnam N."/>
            <person name="Rash S."/>
            <person name="Saiga H."/>
            <person name="Satake M."/>
            <person name="Terry A."/>
            <person name="Yamada L."/>
            <person name="Wang H.G."/>
            <person name="Awazu S."/>
            <person name="Azumi K."/>
            <person name="Boore J."/>
            <person name="Branno M."/>
            <person name="Chin-Bow S."/>
            <person name="DeSantis R."/>
            <person name="Doyle S."/>
            <person name="Francino P."/>
            <person name="Keys D.N."/>
            <person name="Haga S."/>
            <person name="Hayashi H."/>
            <person name="Hino K."/>
            <person name="Imai K.S."/>
            <person name="Inaba K."/>
            <person name="Kano S."/>
            <person name="Kobayashi K."/>
            <person name="Kobayashi M."/>
            <person name="Lee B.I."/>
            <person name="Makabe K.W."/>
            <person name="Manohar C."/>
            <person name="Matassi G."/>
            <person name="Medina M."/>
            <person name="Mochizuki Y."/>
            <person name="Mount S."/>
            <person name="Morishita T."/>
            <person name="Miura S."/>
            <person name="Nakayama A."/>
            <person name="Nishizaka S."/>
            <person name="Nomoto H."/>
            <person name="Ohta F."/>
            <person name="Oishi K."/>
            <person name="Rigoutsos I."/>
            <person name="Sano M."/>
            <person name="Sasaki A."/>
            <person name="Sasakura Y."/>
            <person name="Shoguchi E."/>
            <person name="Shin-i T."/>
            <person name="Spagnuolo A."/>
            <person name="Stainier D."/>
            <person name="Suzuki M.M."/>
            <person name="Tassy O."/>
            <person name="Takatori N."/>
            <person name="Tokuoka M."/>
            <person name="Yagi K."/>
            <person name="Yoshizaki F."/>
            <person name="Wada S."/>
            <person name="Zhang C."/>
            <person name="Hyatt P.D."/>
            <person name="Larimer F."/>
            <person name="Detter C."/>
            <person name="Doggett N."/>
            <person name="Glavina T."/>
            <person name="Hawkins T."/>
            <person name="Richardson P."/>
            <person name="Lucas S."/>
            <person name="Kohara Y."/>
            <person name="Levine M."/>
            <person name="Satoh N."/>
            <person name="Rokhsar D.S."/>
        </authorList>
    </citation>
    <scope>NUCLEOTIDE SEQUENCE [LARGE SCALE GENOMIC DNA]</scope>
</reference>
<evidence type="ECO:0000313" key="8">
    <source>
        <dbReference type="Ensembl" id="ENSCINP00000033698.1"/>
    </source>
</evidence>
<dbReference type="Ensembl" id="ENSCINT00000035690.1">
    <property type="protein sequence ID" value="ENSCINP00000033698.1"/>
    <property type="gene ID" value="ENSCING00000024417.1"/>
</dbReference>
<dbReference type="GO" id="GO:0003796">
    <property type="term" value="F:lysozyme activity"/>
    <property type="evidence" value="ECO:0000318"/>
    <property type="project" value="GO_Central"/>
</dbReference>
<keyword evidence="7" id="KW-0732">Signal</keyword>
<gene>
    <name evidence="8" type="primary">LOC100180687</name>
</gene>
<dbReference type="Proteomes" id="UP000008144">
    <property type="component" value="Chromosome 1"/>
</dbReference>
<dbReference type="GeneID" id="100180687"/>
<feature type="signal peptide" evidence="7">
    <location>
        <begin position="1"/>
        <end position="21"/>
    </location>
</feature>
<accession>H2XVL4</accession>
<dbReference type="Gene3D" id="1.10.530.10">
    <property type="match status" value="1"/>
</dbReference>
<keyword evidence="5" id="KW-0929">Antimicrobial</keyword>
<sequence>MMSSCFSVLSLLLLVLVFCNGDSFQNPKDDVDELLKLRSSICYAAEKAGVPSALLAGIISRVSGAGRMLNENGYGQHGYGVMQIAEKHGADTKFGPFSRDHILQGAQILHDLMHSIHEKHPGIMMDQQFRGGILAYRVGVENLRPPDLIHSDMPEQQYANDVLRRTSFFEQQGFGRKECTNIQHEDL</sequence>
<reference evidence="8" key="4">
    <citation type="submission" date="2025-09" db="UniProtKB">
        <authorList>
            <consortium name="Ensembl"/>
        </authorList>
    </citation>
    <scope>IDENTIFICATION</scope>
</reference>
<evidence type="ECO:0000256" key="6">
    <source>
        <dbReference type="ARBA" id="ARBA00031262"/>
    </source>
</evidence>
<dbReference type="PANTHER" id="PTHR31698:SF8">
    <property type="entry name" value="LYSOZYME G-RELATED"/>
    <property type="match status" value="1"/>
</dbReference>
<dbReference type="GO" id="GO:0031640">
    <property type="term" value="P:killing of cells of another organism"/>
    <property type="evidence" value="ECO:0007669"/>
    <property type="project" value="UniProtKB-KW"/>
</dbReference>
<keyword evidence="9" id="KW-1185">Reference proteome</keyword>
<evidence type="ECO:0000256" key="7">
    <source>
        <dbReference type="SAM" id="SignalP"/>
    </source>
</evidence>
<dbReference type="KEGG" id="cin:100180687"/>
<dbReference type="OrthoDB" id="10021790at2759"/>
<evidence type="ECO:0000313" key="9">
    <source>
        <dbReference type="Proteomes" id="UP000008144"/>
    </source>
</evidence>
<dbReference type="EMBL" id="EAAA01000362">
    <property type="status" value="NOT_ANNOTATED_CDS"/>
    <property type="molecule type" value="Genomic_DNA"/>
</dbReference>
<dbReference type="SUPFAM" id="SSF53955">
    <property type="entry name" value="Lysozyme-like"/>
    <property type="match status" value="1"/>
</dbReference>
<dbReference type="PRINTS" id="PR00749">
    <property type="entry name" value="LYSOZYMEG"/>
</dbReference>
<organism evidence="8 9">
    <name type="scientific">Ciona intestinalis</name>
    <name type="common">Transparent sea squirt</name>
    <name type="synonym">Ascidia intestinalis</name>
    <dbReference type="NCBI Taxonomy" id="7719"/>
    <lineage>
        <taxon>Eukaryota</taxon>
        <taxon>Metazoa</taxon>
        <taxon>Chordata</taxon>
        <taxon>Tunicata</taxon>
        <taxon>Ascidiacea</taxon>
        <taxon>Phlebobranchia</taxon>
        <taxon>Cionidae</taxon>
        <taxon>Ciona</taxon>
    </lineage>
</organism>
<evidence type="ECO:0000256" key="3">
    <source>
        <dbReference type="ARBA" id="ARBA00012732"/>
    </source>
</evidence>
<dbReference type="GO" id="GO:0005576">
    <property type="term" value="C:extracellular region"/>
    <property type="evidence" value="ECO:0000318"/>
    <property type="project" value="GO_Central"/>
</dbReference>
<dbReference type="InterPro" id="IPR002152">
    <property type="entry name" value="Glyco_hydro_23"/>
</dbReference>
<dbReference type="EC" id="3.2.1.17" evidence="3"/>
<dbReference type="RefSeq" id="XP_002131588.1">
    <property type="nucleotide sequence ID" value="XM_002131552.4"/>
</dbReference>
<name>H2XVL4_CIOIN</name>
<dbReference type="GO" id="GO:0050830">
    <property type="term" value="P:defense response to Gram-positive bacterium"/>
    <property type="evidence" value="ECO:0000318"/>
    <property type="project" value="GO_Central"/>
</dbReference>
<evidence type="ECO:0000256" key="5">
    <source>
        <dbReference type="ARBA" id="ARBA00022638"/>
    </source>
</evidence>
<comment type="catalytic activity">
    <reaction evidence="1">
        <text>Hydrolysis of (1-&gt;4)-beta-linkages between N-acetylmuramic acid and N-acetyl-D-glucosamine residues in a peptidoglycan and between N-acetyl-D-glucosamine residues in chitodextrins.</text>
        <dbReference type="EC" id="3.2.1.17"/>
    </reaction>
</comment>
<keyword evidence="5" id="KW-0081">Bacteriolytic enzyme</keyword>
<dbReference type="GO" id="GO:0009253">
    <property type="term" value="P:peptidoglycan catabolic process"/>
    <property type="evidence" value="ECO:0007669"/>
    <property type="project" value="InterPro"/>
</dbReference>
<dbReference type="GeneTree" id="ENSGT00390000017614"/>
<proteinExistence type="inferred from homology"/>
<reference evidence="8" key="2">
    <citation type="journal article" date="2008" name="Genome Biol.">
        <title>Improved genome assembly and evidence-based global gene model set for the chordate Ciona intestinalis: new insight into intron and operon populations.</title>
        <authorList>
            <person name="Satou Y."/>
            <person name="Mineta K."/>
            <person name="Ogasawara M."/>
            <person name="Sasakura Y."/>
            <person name="Shoguchi E."/>
            <person name="Ueno K."/>
            <person name="Yamada L."/>
            <person name="Matsumoto J."/>
            <person name="Wasserscheid J."/>
            <person name="Dewar K."/>
            <person name="Wiley G.B."/>
            <person name="Macmil S.L."/>
            <person name="Roe B.A."/>
            <person name="Zeller R.W."/>
            <person name="Hastings K.E."/>
            <person name="Lemaire P."/>
            <person name="Lindquist E."/>
            <person name="Endo T."/>
            <person name="Hotta K."/>
            <person name="Inaba K."/>
        </authorList>
    </citation>
    <scope>NUCLEOTIDE SEQUENCE [LARGE SCALE GENOMIC DNA]</scope>
    <source>
        <strain evidence="8">wild type</strain>
    </source>
</reference>
<feature type="chain" id="PRO_5014093521" description="Lysozyme g" evidence="7">
    <location>
        <begin position="22"/>
        <end position="187"/>
    </location>
</feature>
<protein>
    <recommendedName>
        <fullName evidence="4">Lysozyme g</fullName>
        <ecNumber evidence="3">3.2.1.17</ecNumber>
    </recommendedName>
    <alternativeName>
        <fullName evidence="6">1,4-beta-N-acetylmuramidase</fullName>
    </alternativeName>
</protein>
<accession>A0A1W2WI94</accession>
<dbReference type="AlphaFoldDB" id="H2XVL4"/>
<evidence type="ECO:0000256" key="4">
    <source>
        <dbReference type="ARBA" id="ARBA00016485"/>
    </source>
</evidence>
<evidence type="ECO:0000256" key="2">
    <source>
        <dbReference type="ARBA" id="ARBA00008902"/>
    </source>
</evidence>
<dbReference type="PANTHER" id="PTHR31698">
    <property type="entry name" value="LYSOZYME G FAMILY MEMBER"/>
    <property type="match status" value="1"/>
</dbReference>
<comment type="similarity">
    <text evidence="2">Belongs to the glycosyl hydrolase 23 family.</text>
</comment>
<dbReference type="InParanoid" id="H2XVL4"/>